<evidence type="ECO:0000259" key="5">
    <source>
        <dbReference type="Pfam" id="PF01507"/>
    </source>
</evidence>
<evidence type="ECO:0000313" key="6">
    <source>
        <dbReference type="EMBL" id="RLJ41552.1"/>
    </source>
</evidence>
<keyword evidence="4" id="KW-0963">Cytoplasm</keyword>
<dbReference type="GO" id="GO:0019379">
    <property type="term" value="P:sulfate assimilation, phosphoadenylyl sulfate reduction by phosphoadenylyl-sulfate reductase (thioredoxin)"/>
    <property type="evidence" value="ECO:0007669"/>
    <property type="project" value="UniProtKB-UniRule"/>
</dbReference>
<keyword evidence="7" id="KW-1185">Reference proteome</keyword>
<dbReference type="NCBIfam" id="NF002537">
    <property type="entry name" value="PRK02090.1"/>
    <property type="match status" value="1"/>
</dbReference>
<dbReference type="PANTHER" id="PTHR46509:SF1">
    <property type="entry name" value="PHOSPHOADENOSINE PHOSPHOSULFATE REDUCTASE"/>
    <property type="match status" value="1"/>
</dbReference>
<dbReference type="PANTHER" id="PTHR46509">
    <property type="entry name" value="PHOSPHOADENOSINE PHOSPHOSULFATE REDUCTASE"/>
    <property type="match status" value="1"/>
</dbReference>
<comment type="subcellular location">
    <subcellularLocation>
        <location evidence="4">Cytoplasm</location>
    </subcellularLocation>
</comment>
<dbReference type="GO" id="GO:0004604">
    <property type="term" value="F:phosphoadenylyl-sulfate reductase (thioredoxin) activity"/>
    <property type="evidence" value="ECO:0007669"/>
    <property type="project" value="UniProtKB-UniRule"/>
</dbReference>
<dbReference type="GO" id="GO:0070814">
    <property type="term" value="P:hydrogen sulfide biosynthetic process"/>
    <property type="evidence" value="ECO:0007669"/>
    <property type="project" value="UniProtKB-UniRule"/>
</dbReference>
<comment type="function">
    <text evidence="4">Catalyzes the formation of sulfite from adenosine 5'-phosphosulfate (APS) using thioredoxin as an electron donor.</text>
</comment>
<sequence>MPLKELAERRNILHRKSGAETILKHVLDDVQIGRVAMVSSFGAESVVLLHMVSQIAPDTPILFLDTEMLFPETLTYQREVADLLRLTDVRVIRPSRAKLLESDVDSILHTIDPDACCSLRKTQPLEEALAEFDGWITGRKRAHGGARAQLPLYEKQDRKIKVNPLASWDTAQIASYLDKHDLPRHPLVARGFTSIGCTPCTTKVAAGEDPRAGRWRGMEKSECGIHIVDGKVVRRENAA</sequence>
<accession>A0A497VE16</accession>
<comment type="cofactor">
    <cofactor evidence="4">
        <name>[4Fe-4S] cluster</name>
        <dbReference type="ChEBI" id="CHEBI:49883"/>
    </cofactor>
    <text evidence="4">Binds 1 [4Fe-4S] cluster per subunit.</text>
</comment>
<feature type="binding site" evidence="4">
    <location>
        <position position="117"/>
    </location>
    <ligand>
        <name>[4Fe-4S] cluster</name>
        <dbReference type="ChEBI" id="CHEBI:49883"/>
    </ligand>
</feature>
<dbReference type="OrthoDB" id="9794018at2"/>
<comment type="catalytic activity">
    <reaction evidence="4">
        <text>[thioredoxin]-disulfide + sulfite + AMP + 2 H(+) = adenosine 5'-phosphosulfate + [thioredoxin]-dithiol</text>
        <dbReference type="Rhea" id="RHEA:21976"/>
        <dbReference type="Rhea" id="RHEA-COMP:10698"/>
        <dbReference type="Rhea" id="RHEA-COMP:10700"/>
        <dbReference type="ChEBI" id="CHEBI:15378"/>
        <dbReference type="ChEBI" id="CHEBI:17359"/>
        <dbReference type="ChEBI" id="CHEBI:29950"/>
        <dbReference type="ChEBI" id="CHEBI:50058"/>
        <dbReference type="ChEBI" id="CHEBI:58243"/>
        <dbReference type="ChEBI" id="CHEBI:456215"/>
        <dbReference type="EC" id="1.8.4.10"/>
    </reaction>
</comment>
<organism evidence="6 7">
    <name type="scientific">Litoreibacter meonggei</name>
    <dbReference type="NCBI Taxonomy" id="1049199"/>
    <lineage>
        <taxon>Bacteria</taxon>
        <taxon>Pseudomonadati</taxon>
        <taxon>Pseudomonadota</taxon>
        <taxon>Alphaproteobacteria</taxon>
        <taxon>Rhodobacterales</taxon>
        <taxon>Roseobacteraceae</taxon>
        <taxon>Litoreibacter</taxon>
    </lineage>
</organism>
<comment type="caution">
    <text evidence="6">The sequence shown here is derived from an EMBL/GenBank/DDBJ whole genome shotgun (WGS) entry which is preliminary data.</text>
</comment>
<evidence type="ECO:0000256" key="3">
    <source>
        <dbReference type="ARBA" id="ARBA00024327"/>
    </source>
</evidence>
<proteinExistence type="inferred from homology"/>
<keyword evidence="2 4" id="KW-0560">Oxidoreductase</keyword>
<feature type="binding site" evidence="4">
    <location>
        <position position="200"/>
    </location>
    <ligand>
        <name>[4Fe-4S] cluster</name>
        <dbReference type="ChEBI" id="CHEBI:49883"/>
    </ligand>
</feature>
<evidence type="ECO:0000313" key="7">
    <source>
        <dbReference type="Proteomes" id="UP000269157"/>
    </source>
</evidence>
<feature type="binding site" evidence="4">
    <location>
        <position position="116"/>
    </location>
    <ligand>
        <name>[4Fe-4S] cluster</name>
        <dbReference type="ChEBI" id="CHEBI:49883"/>
    </ligand>
</feature>
<comment type="similarity">
    <text evidence="1 4">Belongs to the PAPS reductase family. CysH subfamily.</text>
</comment>
<reference evidence="6 7" key="1">
    <citation type="submission" date="2018-10" db="EMBL/GenBank/DDBJ databases">
        <title>Genomic Encyclopedia of Archaeal and Bacterial Type Strains, Phase II (KMG-II): from individual species to whole genera.</title>
        <authorList>
            <person name="Goeker M."/>
        </authorList>
    </citation>
    <scope>NUCLEOTIDE SEQUENCE [LARGE SCALE GENOMIC DNA]</scope>
    <source>
        <strain evidence="6 7">DSM 29466</strain>
    </source>
</reference>
<feature type="binding site" evidence="4">
    <location>
        <position position="197"/>
    </location>
    <ligand>
        <name>[4Fe-4S] cluster</name>
        <dbReference type="ChEBI" id="CHEBI:49883"/>
    </ligand>
</feature>
<dbReference type="GO" id="GO:0051539">
    <property type="term" value="F:4 iron, 4 sulfur cluster binding"/>
    <property type="evidence" value="ECO:0007669"/>
    <property type="project" value="UniProtKB-UniRule"/>
</dbReference>
<comment type="pathway">
    <text evidence="3 4">Sulfur metabolism; hydrogen sulfide biosynthesis; sulfite from sulfate.</text>
</comment>
<feature type="active site" description="Nucleophile; cysteine thiosulfonate intermediate" evidence="4">
    <location>
        <position position="223"/>
    </location>
</feature>
<dbReference type="SUPFAM" id="SSF52402">
    <property type="entry name" value="Adenine nucleotide alpha hydrolases-like"/>
    <property type="match status" value="1"/>
</dbReference>
<evidence type="ECO:0000256" key="2">
    <source>
        <dbReference type="ARBA" id="ARBA00023002"/>
    </source>
</evidence>
<gene>
    <name evidence="4" type="primary">cysH</name>
    <name evidence="6" type="ORF">BCF46_2512</name>
</gene>
<dbReference type="InterPro" id="IPR014729">
    <property type="entry name" value="Rossmann-like_a/b/a_fold"/>
</dbReference>
<dbReference type="InterPro" id="IPR004511">
    <property type="entry name" value="PAPS/APS_Rdtase"/>
</dbReference>
<feature type="domain" description="Phosphoadenosine phosphosulphate reductase" evidence="5">
    <location>
        <begin position="35"/>
        <end position="202"/>
    </location>
</feature>
<dbReference type="GO" id="GO:0046872">
    <property type="term" value="F:metal ion binding"/>
    <property type="evidence" value="ECO:0007669"/>
    <property type="project" value="UniProtKB-KW"/>
</dbReference>
<keyword evidence="4" id="KW-0408">Iron</keyword>
<dbReference type="AlphaFoldDB" id="A0A497VE16"/>
<name>A0A497VE16_9RHOB</name>
<dbReference type="RefSeq" id="WP_121024730.1">
    <property type="nucleotide sequence ID" value="NZ_RCCE01000004.1"/>
</dbReference>
<dbReference type="Pfam" id="PF01507">
    <property type="entry name" value="PAPS_reduct"/>
    <property type="match status" value="1"/>
</dbReference>
<dbReference type="EMBL" id="RCCE01000004">
    <property type="protein sequence ID" value="RLJ41552.1"/>
    <property type="molecule type" value="Genomic_DNA"/>
</dbReference>
<keyword evidence="4" id="KW-0479">Metal-binding</keyword>
<evidence type="ECO:0000256" key="1">
    <source>
        <dbReference type="ARBA" id="ARBA00009732"/>
    </source>
</evidence>
<dbReference type="NCBIfam" id="TIGR00434">
    <property type="entry name" value="cysH"/>
    <property type="match status" value="1"/>
</dbReference>
<dbReference type="Proteomes" id="UP000269157">
    <property type="component" value="Unassembled WGS sequence"/>
</dbReference>
<keyword evidence="4" id="KW-0411">Iron-sulfur</keyword>
<dbReference type="GO" id="GO:0043866">
    <property type="term" value="F:adenylyl-sulfate reductase (thioredoxin) activity"/>
    <property type="evidence" value="ECO:0007669"/>
    <property type="project" value="UniProtKB-EC"/>
</dbReference>
<dbReference type="Gene3D" id="3.40.50.620">
    <property type="entry name" value="HUPs"/>
    <property type="match status" value="1"/>
</dbReference>
<evidence type="ECO:0000256" key="4">
    <source>
        <dbReference type="HAMAP-Rule" id="MF_00063"/>
    </source>
</evidence>
<dbReference type="PIRSF" id="PIRSF000857">
    <property type="entry name" value="PAPS_reductase"/>
    <property type="match status" value="1"/>
</dbReference>
<dbReference type="GO" id="GO:0005737">
    <property type="term" value="C:cytoplasm"/>
    <property type="evidence" value="ECO:0007669"/>
    <property type="project" value="UniProtKB-SubCell"/>
</dbReference>
<dbReference type="HAMAP" id="MF_00063">
    <property type="entry name" value="CysH"/>
    <property type="match status" value="1"/>
</dbReference>
<protein>
    <recommendedName>
        <fullName evidence="4">Adenosine 5'-phosphosulfate reductase</fullName>
        <shortName evidence="4">APS reductase</shortName>
        <ecNumber evidence="4">1.8.4.10</ecNumber>
    </recommendedName>
    <alternativeName>
        <fullName evidence="4">5'-adenylylsulfate reductase</fullName>
    </alternativeName>
    <alternativeName>
        <fullName evidence="4">Thioredoxin-dependent 5'-adenylylsulfate reductase</fullName>
    </alternativeName>
</protein>
<dbReference type="EC" id="1.8.4.10" evidence="4"/>
<dbReference type="InterPro" id="IPR002500">
    <property type="entry name" value="PAPS_reduct_dom"/>
</dbReference>